<dbReference type="OrthoDB" id="5615at2157"/>
<evidence type="ECO:0000256" key="7">
    <source>
        <dbReference type="HAMAP-Rule" id="MF_01364"/>
    </source>
</evidence>
<comment type="function">
    <text evidence="7">Binds 16S rRNA, required for the assembly of 30S particles.</text>
</comment>
<organism evidence="8 11">
    <name type="scientific">Cuniculiplasma divulgatum</name>
    <dbReference type="NCBI Taxonomy" id="1673428"/>
    <lineage>
        <taxon>Archaea</taxon>
        <taxon>Methanobacteriati</taxon>
        <taxon>Thermoplasmatota</taxon>
        <taxon>Thermoplasmata</taxon>
        <taxon>Thermoplasmatales</taxon>
        <taxon>Cuniculiplasmataceae</taxon>
        <taxon>Cuniculiplasma</taxon>
    </lineage>
</organism>
<proteinExistence type="inferred from homology"/>
<keyword evidence="6 7" id="KW-0687">Ribonucleoprotein</keyword>
<evidence type="ECO:0000313" key="8">
    <source>
        <dbReference type="EMBL" id="SIM77794.1"/>
    </source>
</evidence>
<keyword evidence="3 7" id="KW-0862">Zinc</keyword>
<dbReference type="InterPro" id="IPR001209">
    <property type="entry name" value="Ribosomal_uS14"/>
</dbReference>
<dbReference type="InterPro" id="IPR043140">
    <property type="entry name" value="Ribosomal_uS14_sf"/>
</dbReference>
<dbReference type="InterPro" id="IPR018271">
    <property type="entry name" value="Ribosomal_uS14_CS"/>
</dbReference>
<gene>
    <name evidence="7" type="primary">rps14</name>
    <name evidence="9" type="ORF">CPM_1555</name>
    <name evidence="8" type="ORF">CSP5_1565</name>
</gene>
<dbReference type="Gene3D" id="4.10.830.10">
    <property type="entry name" value="30s Ribosomal Protein S14, Chain N"/>
    <property type="match status" value="1"/>
</dbReference>
<dbReference type="PANTHER" id="PTHR12010">
    <property type="entry name" value="40S RIBOSOMAL PROTEIN S29"/>
    <property type="match status" value="1"/>
</dbReference>
<evidence type="ECO:0000256" key="5">
    <source>
        <dbReference type="ARBA" id="ARBA00022980"/>
    </source>
</evidence>
<dbReference type="GO" id="GO:0003735">
    <property type="term" value="F:structural constituent of ribosome"/>
    <property type="evidence" value="ECO:0007669"/>
    <property type="project" value="InterPro"/>
</dbReference>
<dbReference type="GeneID" id="41588806"/>
<dbReference type="STRING" id="1673428.CPM_1555"/>
<comment type="subunit">
    <text evidence="7">Part of the 30S ribosomal subunit.</text>
</comment>
<dbReference type="AlphaFoldDB" id="A0A1N5VXR6"/>
<evidence type="ECO:0000256" key="2">
    <source>
        <dbReference type="ARBA" id="ARBA00022730"/>
    </source>
</evidence>
<dbReference type="EMBL" id="LT671858">
    <property type="protein sequence ID" value="SIM77794.1"/>
    <property type="molecule type" value="Genomic_DNA"/>
</dbReference>
<dbReference type="InterPro" id="IPR039744">
    <property type="entry name" value="RIbosomal_uS14_euk_arc"/>
</dbReference>
<sequence>MTSLILRPTKKFGRVEGCVRCGRKRGMVRRYGIRMCRQCFRETAPAIGFKKYS</sequence>
<evidence type="ECO:0000256" key="4">
    <source>
        <dbReference type="ARBA" id="ARBA00022884"/>
    </source>
</evidence>
<feature type="binding site" evidence="7">
    <location>
        <position position="18"/>
    </location>
    <ligand>
        <name>Zn(2+)</name>
        <dbReference type="ChEBI" id="CHEBI:29105"/>
    </ligand>
</feature>
<dbReference type="HAMAP" id="MF_01364_A">
    <property type="entry name" value="Ribosomal_uS14_2_A"/>
    <property type="match status" value="1"/>
</dbReference>
<comment type="similarity">
    <text evidence="7">Belongs to the universal ribosomal protein uS14 family. Zinc-binding uS14 subfamily.</text>
</comment>
<dbReference type="SUPFAM" id="SSF57716">
    <property type="entry name" value="Glucocorticoid receptor-like (DNA-binding domain)"/>
    <property type="match status" value="1"/>
</dbReference>
<evidence type="ECO:0000256" key="3">
    <source>
        <dbReference type="ARBA" id="ARBA00022833"/>
    </source>
</evidence>
<dbReference type="GO" id="GO:0002181">
    <property type="term" value="P:cytoplasmic translation"/>
    <property type="evidence" value="ECO:0007669"/>
    <property type="project" value="TreeGrafter"/>
</dbReference>
<accession>A0A1N5VXR6</accession>
<dbReference type="GO" id="GO:0022627">
    <property type="term" value="C:cytosolic small ribosomal subunit"/>
    <property type="evidence" value="ECO:0007669"/>
    <property type="project" value="TreeGrafter"/>
</dbReference>
<dbReference type="KEGG" id="cdiv:CPM_1555"/>
<dbReference type="PROSITE" id="PS00527">
    <property type="entry name" value="RIBOSOMAL_S14"/>
    <property type="match status" value="1"/>
</dbReference>
<keyword evidence="2 7" id="KW-0699">rRNA-binding</keyword>
<dbReference type="GO" id="GO:0019843">
    <property type="term" value="F:rRNA binding"/>
    <property type="evidence" value="ECO:0007669"/>
    <property type="project" value="UniProtKB-UniRule"/>
</dbReference>
<dbReference type="EMBL" id="LT719092">
    <property type="protein sequence ID" value="SJK85344.1"/>
    <property type="molecule type" value="Genomic_DNA"/>
</dbReference>
<keyword evidence="5 7" id="KW-0689">Ribosomal protein</keyword>
<dbReference type="PANTHER" id="PTHR12010:SF2">
    <property type="entry name" value="40S RIBOSOMAL PROTEIN S29"/>
    <property type="match status" value="1"/>
</dbReference>
<dbReference type="FunFam" id="4.10.830.10:FF:000002">
    <property type="entry name" value="40S ribosomal protein S29"/>
    <property type="match status" value="1"/>
</dbReference>
<comment type="cofactor">
    <cofactor evidence="7">
        <name>Zn(2+)</name>
        <dbReference type="ChEBI" id="CHEBI:29105"/>
    </cofactor>
    <text evidence="7">Binds 1 zinc ion per subunit.</text>
</comment>
<reference evidence="10" key="2">
    <citation type="submission" date="2016-06" db="EMBL/GenBank/DDBJ databases">
        <authorList>
            <person name="Toshchakov V.S."/>
        </authorList>
    </citation>
    <scope>NUCLEOTIDE SEQUENCE [LARGE SCALE GENOMIC DNA]</scope>
    <source>
        <strain>PM4 (JCM 30641</strain>
        <strain evidence="10">\VKM B-2940)</strain>
    </source>
</reference>
<evidence type="ECO:0000313" key="11">
    <source>
        <dbReference type="Proteomes" id="UP000195607"/>
    </source>
</evidence>
<dbReference type="Proteomes" id="UP000187822">
    <property type="component" value="Chromosome I"/>
</dbReference>
<dbReference type="Pfam" id="PF00253">
    <property type="entry name" value="Ribosomal_S14"/>
    <property type="match status" value="1"/>
</dbReference>
<evidence type="ECO:0000256" key="6">
    <source>
        <dbReference type="ARBA" id="ARBA00023274"/>
    </source>
</evidence>
<feature type="binding site" evidence="7">
    <location>
        <position position="36"/>
    </location>
    <ligand>
        <name>Zn(2+)</name>
        <dbReference type="ChEBI" id="CHEBI:29105"/>
    </ligand>
</feature>
<feature type="binding site" evidence="7">
    <location>
        <position position="39"/>
    </location>
    <ligand>
        <name>Zn(2+)</name>
        <dbReference type="ChEBI" id="CHEBI:29105"/>
    </ligand>
</feature>
<feature type="binding site" evidence="7">
    <location>
        <position position="21"/>
    </location>
    <ligand>
        <name>Zn(2+)</name>
        <dbReference type="ChEBI" id="CHEBI:29105"/>
    </ligand>
</feature>
<dbReference type="Proteomes" id="UP000195607">
    <property type="component" value="Chromosome I"/>
</dbReference>
<dbReference type="InterPro" id="IPR023676">
    <property type="entry name" value="Ribosomal_uS14_arc"/>
</dbReference>
<dbReference type="NCBIfam" id="NF004424">
    <property type="entry name" value="PRK05766.1"/>
    <property type="match status" value="1"/>
</dbReference>
<evidence type="ECO:0000313" key="9">
    <source>
        <dbReference type="EMBL" id="SJK85344.1"/>
    </source>
</evidence>
<protein>
    <recommendedName>
        <fullName evidence="7">Small ribosomal subunit protein uS14</fullName>
    </recommendedName>
</protein>
<keyword evidence="4 7" id="KW-0694">RNA-binding</keyword>
<dbReference type="GO" id="GO:0008270">
    <property type="term" value="F:zinc ion binding"/>
    <property type="evidence" value="ECO:0007669"/>
    <property type="project" value="UniProtKB-UniRule"/>
</dbReference>
<keyword evidence="10" id="KW-1185">Reference proteome</keyword>
<reference evidence="8 11" key="1">
    <citation type="submission" date="2016-04" db="EMBL/GenBank/DDBJ databases">
        <authorList>
            <person name="Evans L.H."/>
            <person name="Alamgir A."/>
            <person name="Owens N."/>
            <person name="Weber N.D."/>
            <person name="Virtaneva K."/>
            <person name="Barbian K."/>
            <person name="Babar A."/>
            <person name="Rosenke K."/>
        </authorList>
    </citation>
    <scope>NUCLEOTIDE SEQUENCE [LARGE SCALE GENOMIC DNA]</scope>
    <source>
        <strain evidence="8">S5</strain>
        <strain evidence="11">S5(T) (JCM 30642 \VKM B-2941)</strain>
    </source>
</reference>
<evidence type="ECO:0000313" key="10">
    <source>
        <dbReference type="Proteomes" id="UP000187822"/>
    </source>
</evidence>
<dbReference type="RefSeq" id="WP_021790151.1">
    <property type="nucleotide sequence ID" value="NZ_LT671858.1"/>
</dbReference>
<name>A0A1N5VXR6_9ARCH</name>
<reference evidence="9" key="3">
    <citation type="submission" date="2016-06" db="EMBL/GenBank/DDBJ databases">
        <authorList>
            <person name="Olsen C.W."/>
            <person name="Carey S."/>
            <person name="Hinshaw L."/>
            <person name="Karasin A.I."/>
        </authorList>
    </citation>
    <scope>NUCLEOTIDE SEQUENCE [LARGE SCALE GENOMIC DNA]</scope>
    <source>
        <strain evidence="9">PM4</strain>
    </source>
</reference>
<keyword evidence="1 7" id="KW-0479">Metal-binding</keyword>
<evidence type="ECO:0000256" key="1">
    <source>
        <dbReference type="ARBA" id="ARBA00022723"/>
    </source>
</evidence>